<evidence type="ECO:0000256" key="2">
    <source>
        <dbReference type="SAM" id="SignalP"/>
    </source>
</evidence>
<reference evidence="4" key="1">
    <citation type="submission" date="2021-10" db="EMBL/GenBank/DDBJ databases">
        <title>Novel species in genus Arthrobacter.</title>
        <authorList>
            <person name="Liu Y."/>
        </authorList>
    </citation>
    <scope>NUCLEOTIDE SEQUENCE</scope>
    <source>
        <strain evidence="4">Zg-Y453</strain>
    </source>
</reference>
<dbReference type="InterPro" id="IPR006311">
    <property type="entry name" value="TAT_signal"/>
</dbReference>
<evidence type="ECO:0000256" key="1">
    <source>
        <dbReference type="SAM" id="MobiDB-lite"/>
    </source>
</evidence>
<feature type="region of interest" description="Disordered" evidence="1">
    <location>
        <begin position="148"/>
        <end position="167"/>
    </location>
</feature>
<dbReference type="Gene3D" id="1.10.530.10">
    <property type="match status" value="1"/>
</dbReference>
<keyword evidence="5" id="KW-1185">Reference proteome</keyword>
<protein>
    <submittedName>
        <fullName evidence="4">LysM peptidoglycan-binding domain-containing protein</fullName>
    </submittedName>
</protein>
<dbReference type="PROSITE" id="PS51318">
    <property type="entry name" value="TAT"/>
    <property type="match status" value="1"/>
</dbReference>
<dbReference type="SUPFAM" id="SSF53955">
    <property type="entry name" value="Lysozyme-like"/>
    <property type="match status" value="1"/>
</dbReference>
<evidence type="ECO:0000313" key="4">
    <source>
        <dbReference type="EMBL" id="MCC3299786.1"/>
    </source>
</evidence>
<dbReference type="Pfam" id="PF01476">
    <property type="entry name" value="LysM"/>
    <property type="match status" value="2"/>
</dbReference>
<feature type="signal peptide" evidence="2">
    <location>
        <begin position="1"/>
        <end position="32"/>
    </location>
</feature>
<dbReference type="SUPFAM" id="SSF54106">
    <property type="entry name" value="LysM domain"/>
    <property type="match status" value="2"/>
</dbReference>
<dbReference type="SMART" id="SM00257">
    <property type="entry name" value="LysM"/>
    <property type="match status" value="2"/>
</dbReference>
<dbReference type="CDD" id="cd00118">
    <property type="entry name" value="LysM"/>
    <property type="match status" value="2"/>
</dbReference>
<dbReference type="Proteomes" id="UP001139158">
    <property type="component" value="Unassembled WGS sequence"/>
</dbReference>
<accession>A0A9X1SEL3</accession>
<dbReference type="InterPro" id="IPR008258">
    <property type="entry name" value="Transglycosylase_SLT_dom_1"/>
</dbReference>
<evidence type="ECO:0000313" key="5">
    <source>
        <dbReference type="Proteomes" id="UP001139158"/>
    </source>
</evidence>
<organism evidence="4 5">
    <name type="scientific">Arthrobacter caoxuetaonis</name>
    <dbReference type="NCBI Taxonomy" id="2886935"/>
    <lineage>
        <taxon>Bacteria</taxon>
        <taxon>Bacillati</taxon>
        <taxon>Actinomycetota</taxon>
        <taxon>Actinomycetes</taxon>
        <taxon>Micrococcales</taxon>
        <taxon>Micrococcaceae</taxon>
        <taxon>Arthrobacter</taxon>
    </lineage>
</organism>
<dbReference type="RefSeq" id="WP_227897788.1">
    <property type="nucleotide sequence ID" value="NZ_CP099467.1"/>
</dbReference>
<dbReference type="PANTHER" id="PTHR33734">
    <property type="entry name" value="LYSM DOMAIN-CONTAINING GPI-ANCHORED PROTEIN 2"/>
    <property type="match status" value="1"/>
</dbReference>
<dbReference type="InterPro" id="IPR036779">
    <property type="entry name" value="LysM_dom_sf"/>
</dbReference>
<evidence type="ECO:0000259" key="3">
    <source>
        <dbReference type="PROSITE" id="PS51782"/>
    </source>
</evidence>
<feature type="domain" description="LysM" evidence="3">
    <location>
        <begin position="97"/>
        <end position="141"/>
    </location>
</feature>
<name>A0A9X1SEL3_9MICC</name>
<comment type="caution">
    <text evidence="4">The sequence shown here is derived from an EMBL/GenBank/DDBJ whole genome shotgun (WGS) entry which is preliminary data.</text>
</comment>
<dbReference type="InterPro" id="IPR023346">
    <property type="entry name" value="Lysozyme-like_dom_sf"/>
</dbReference>
<feature type="chain" id="PRO_5040829048" evidence="2">
    <location>
        <begin position="33"/>
        <end position="341"/>
    </location>
</feature>
<dbReference type="InterPro" id="IPR018392">
    <property type="entry name" value="LysM"/>
</dbReference>
<dbReference type="AlphaFoldDB" id="A0A9X1SEL3"/>
<proteinExistence type="predicted"/>
<feature type="compositionally biased region" description="Pro residues" evidence="1">
    <location>
        <begin position="181"/>
        <end position="191"/>
    </location>
</feature>
<feature type="compositionally biased region" description="Pro residues" evidence="1">
    <location>
        <begin position="148"/>
        <end position="164"/>
    </location>
</feature>
<keyword evidence="2" id="KW-0732">Signal</keyword>
<dbReference type="PROSITE" id="PS51782">
    <property type="entry name" value="LYSM"/>
    <property type="match status" value="2"/>
</dbReference>
<dbReference type="PANTHER" id="PTHR33734:SF22">
    <property type="entry name" value="MEMBRANE-BOUND LYTIC MUREIN TRANSGLYCOSYLASE D"/>
    <property type="match status" value="1"/>
</dbReference>
<dbReference type="CDD" id="cd00254">
    <property type="entry name" value="LT-like"/>
    <property type="match status" value="1"/>
</dbReference>
<feature type="region of interest" description="Disordered" evidence="1">
    <location>
        <begin position="173"/>
        <end position="202"/>
    </location>
</feature>
<feature type="domain" description="LysM" evidence="3">
    <location>
        <begin position="34"/>
        <end position="78"/>
    </location>
</feature>
<dbReference type="Gene3D" id="3.10.350.10">
    <property type="entry name" value="LysM domain"/>
    <property type="match status" value="2"/>
</dbReference>
<gene>
    <name evidence="4" type="ORF">LJ757_18670</name>
</gene>
<dbReference type="Pfam" id="PF01464">
    <property type="entry name" value="SLT"/>
    <property type="match status" value="1"/>
</dbReference>
<dbReference type="EMBL" id="JAJFZV010000020">
    <property type="protein sequence ID" value="MCC3299786.1"/>
    <property type="molecule type" value="Genomic_DNA"/>
</dbReference>
<sequence length="341" mass="34549">MSVISNRSRRASVTTMATLAIAAVVGGAPAHAASVHTVEPGDTLSGIAEEHQVSLAGIFEANSLGWTSIIYPGDLISLDGEPAAKPAKTAAPAAGAGTHTVVPGDTLSGIAHQYGAALSTVFSLNSMNGSTIIYPGQIIRVAEAAAPAPAPASTPAPAPAPAAEPAPVYSAPAPVEAAPAPEAPAPAPAPAPAEEDVFIPGPDLNQLTGGYETPQAVQQLVATTAAAMGVDPALALAVAEQESTFNQSAVSWAGAIGIMQVMPTSGIWASELVGRDLNLHVAEDNVTAGIAILYALQRTSTDLDEAIASYYQGQYSVQTIGMYDDTIDYVASVKSRMAKFQ</sequence>